<dbReference type="EMBL" id="QEWP01000031">
    <property type="protein sequence ID" value="PWD97610.1"/>
    <property type="molecule type" value="Genomic_DNA"/>
</dbReference>
<sequence>MREKKENRMKHITKVTIAIFLFACQFIAQAQEAPDNIIGIWLNDDKTNKIEIYKVGDTYSGKIIWIAQLENNPGLNPKDKNNPNPDKRNQSILGMDIITGLSFSDGKWINGTIYTPQKGIYADCEVELHSDKQLNLVVSKGMFTRTKTWIKE</sequence>
<dbReference type="InterPro" id="IPR019223">
    <property type="entry name" value="DUF2147"/>
</dbReference>
<dbReference type="RefSeq" id="WP_109266241.1">
    <property type="nucleotide sequence ID" value="NZ_QEWP01000031.1"/>
</dbReference>
<gene>
    <name evidence="3" type="ORF">DDZ16_19920</name>
</gene>
<evidence type="ECO:0000259" key="2">
    <source>
        <dbReference type="Pfam" id="PF09917"/>
    </source>
</evidence>
<dbReference type="PANTHER" id="PTHR36919">
    <property type="entry name" value="BLR1215 PROTEIN"/>
    <property type="match status" value="1"/>
</dbReference>
<dbReference type="Gene3D" id="2.40.128.520">
    <property type="match status" value="1"/>
</dbReference>
<name>A0A2U2B3H6_9BACT</name>
<evidence type="ECO:0000313" key="3">
    <source>
        <dbReference type="EMBL" id="PWD97610.1"/>
    </source>
</evidence>
<comment type="caution">
    <text evidence="3">The sequence shown here is derived from an EMBL/GenBank/DDBJ whole genome shotgun (WGS) entry which is preliminary data.</text>
</comment>
<feature type="chain" id="PRO_5015539774" description="DUF2147 domain-containing protein" evidence="1">
    <location>
        <begin position="31"/>
        <end position="152"/>
    </location>
</feature>
<organism evidence="3 4">
    <name type="scientific">Marinilabilia rubra</name>
    <dbReference type="NCBI Taxonomy" id="2162893"/>
    <lineage>
        <taxon>Bacteria</taxon>
        <taxon>Pseudomonadati</taxon>
        <taxon>Bacteroidota</taxon>
        <taxon>Bacteroidia</taxon>
        <taxon>Marinilabiliales</taxon>
        <taxon>Marinilabiliaceae</taxon>
        <taxon>Marinilabilia</taxon>
    </lineage>
</organism>
<keyword evidence="4" id="KW-1185">Reference proteome</keyword>
<feature type="domain" description="DUF2147" evidence="2">
    <location>
        <begin position="39"/>
        <end position="150"/>
    </location>
</feature>
<proteinExistence type="predicted"/>
<dbReference type="OrthoDB" id="9814399at2"/>
<dbReference type="Pfam" id="PF09917">
    <property type="entry name" value="DUF2147"/>
    <property type="match status" value="1"/>
</dbReference>
<evidence type="ECO:0000256" key="1">
    <source>
        <dbReference type="SAM" id="SignalP"/>
    </source>
</evidence>
<dbReference type="AlphaFoldDB" id="A0A2U2B3H6"/>
<keyword evidence="1" id="KW-0732">Signal</keyword>
<feature type="signal peptide" evidence="1">
    <location>
        <begin position="1"/>
        <end position="30"/>
    </location>
</feature>
<accession>A0A2U2B3H6</accession>
<protein>
    <recommendedName>
        <fullName evidence="2">DUF2147 domain-containing protein</fullName>
    </recommendedName>
</protein>
<evidence type="ECO:0000313" key="4">
    <source>
        <dbReference type="Proteomes" id="UP000244956"/>
    </source>
</evidence>
<reference evidence="3 4" key="1">
    <citation type="submission" date="2018-05" db="EMBL/GenBank/DDBJ databases">
        <title>Marinilabilia rubrum sp. nov., isolated from saltern sediment.</title>
        <authorList>
            <person name="Zhang R."/>
        </authorList>
    </citation>
    <scope>NUCLEOTIDE SEQUENCE [LARGE SCALE GENOMIC DNA]</scope>
    <source>
        <strain evidence="3 4">WTE16</strain>
    </source>
</reference>
<dbReference type="Proteomes" id="UP000244956">
    <property type="component" value="Unassembled WGS sequence"/>
</dbReference>
<dbReference type="PANTHER" id="PTHR36919:SF2">
    <property type="entry name" value="BLL6627 PROTEIN"/>
    <property type="match status" value="1"/>
</dbReference>